<comment type="caution">
    <text evidence="1">The sequence shown here is derived from an EMBL/GenBank/DDBJ whole genome shotgun (WGS) entry which is preliminary data.</text>
</comment>
<organism evidence="1 2">
    <name type="scientific">Rhynocoris fuscipes</name>
    <dbReference type="NCBI Taxonomy" id="488301"/>
    <lineage>
        <taxon>Eukaryota</taxon>
        <taxon>Metazoa</taxon>
        <taxon>Ecdysozoa</taxon>
        <taxon>Arthropoda</taxon>
        <taxon>Hexapoda</taxon>
        <taxon>Insecta</taxon>
        <taxon>Pterygota</taxon>
        <taxon>Neoptera</taxon>
        <taxon>Paraneoptera</taxon>
        <taxon>Hemiptera</taxon>
        <taxon>Heteroptera</taxon>
        <taxon>Panheteroptera</taxon>
        <taxon>Cimicomorpha</taxon>
        <taxon>Reduviidae</taxon>
        <taxon>Harpactorinae</taxon>
        <taxon>Harpactorini</taxon>
        <taxon>Rhynocoris</taxon>
    </lineage>
</organism>
<accession>A0AAW1D3T9</accession>
<keyword evidence="2" id="KW-1185">Reference proteome</keyword>
<evidence type="ECO:0000313" key="1">
    <source>
        <dbReference type="EMBL" id="KAK9504415.1"/>
    </source>
</evidence>
<proteinExistence type="predicted"/>
<dbReference type="AlphaFoldDB" id="A0AAW1D3T9"/>
<reference evidence="1 2" key="1">
    <citation type="submission" date="2022-12" db="EMBL/GenBank/DDBJ databases">
        <title>Chromosome-level genome assembly of true bugs.</title>
        <authorList>
            <person name="Ma L."/>
            <person name="Li H."/>
        </authorList>
    </citation>
    <scope>NUCLEOTIDE SEQUENCE [LARGE SCALE GENOMIC DNA]</scope>
    <source>
        <strain evidence="1">Lab_2022b</strain>
    </source>
</reference>
<protein>
    <recommendedName>
        <fullName evidence="3">Reverse transcriptase zinc-binding domain-containing protein</fullName>
    </recommendedName>
</protein>
<name>A0AAW1D3T9_9HEMI</name>
<evidence type="ECO:0000313" key="2">
    <source>
        <dbReference type="Proteomes" id="UP001461498"/>
    </source>
</evidence>
<gene>
    <name evidence="1" type="ORF">O3M35_010750</name>
</gene>
<dbReference type="EMBL" id="JAPXFL010000007">
    <property type="protein sequence ID" value="KAK9504415.1"/>
    <property type="molecule type" value="Genomic_DNA"/>
</dbReference>
<sequence>MCTICNVMEEETLEHFLFVCPAYSSIRLNYIKKYIINVTSDQRLIKLLKIDAKQKVKDLFNYCVSALKIRAFIVNKQTFVSNSVYEIDNVNYMN</sequence>
<evidence type="ECO:0008006" key="3">
    <source>
        <dbReference type="Google" id="ProtNLM"/>
    </source>
</evidence>
<dbReference type="Proteomes" id="UP001461498">
    <property type="component" value="Unassembled WGS sequence"/>
</dbReference>